<evidence type="ECO:0000256" key="1">
    <source>
        <dbReference type="SAM" id="Phobius"/>
    </source>
</evidence>
<evidence type="ECO:0000313" key="3">
    <source>
        <dbReference type="Proteomes" id="UP000249645"/>
    </source>
</evidence>
<feature type="transmembrane region" description="Helical" evidence="1">
    <location>
        <begin position="90"/>
        <end position="110"/>
    </location>
</feature>
<gene>
    <name evidence="2" type="ORF">DI598_18640</name>
</gene>
<proteinExistence type="predicted"/>
<comment type="caution">
    <text evidence="2">The sequence shown here is derived from an EMBL/GenBank/DDBJ whole genome shotgun (WGS) entry which is preliminary data.</text>
</comment>
<sequence>MAHNDIHNDKLPLDDALIARLMEGKLSEEEEAALMSNMEEEMLADGLEGLQQFDAINKAQKQASDINRQLLEQLKTKPNKQLKHILSMNTIIWIALIFIIILALLAHYLIRAKG</sequence>
<keyword evidence="1" id="KW-0812">Transmembrane</keyword>
<keyword evidence="1" id="KW-1133">Transmembrane helix</keyword>
<name>A0A2W5EAQ7_9SPHI</name>
<dbReference type="EMBL" id="QFOI01000547">
    <property type="protein sequence ID" value="PZP41091.1"/>
    <property type="molecule type" value="Genomic_DNA"/>
</dbReference>
<dbReference type="Proteomes" id="UP000249645">
    <property type="component" value="Unassembled WGS sequence"/>
</dbReference>
<keyword evidence="1" id="KW-0472">Membrane</keyword>
<reference evidence="2 3" key="1">
    <citation type="submission" date="2017-11" db="EMBL/GenBank/DDBJ databases">
        <title>Infants hospitalized years apart are colonized by the same room-sourced microbial strains.</title>
        <authorList>
            <person name="Brooks B."/>
            <person name="Olm M.R."/>
            <person name="Firek B.A."/>
            <person name="Baker R."/>
            <person name="Thomas B.C."/>
            <person name="Morowitz M.J."/>
            <person name="Banfield J.F."/>
        </authorList>
    </citation>
    <scope>NUCLEOTIDE SEQUENCE [LARGE SCALE GENOMIC DNA]</scope>
    <source>
        <strain evidence="2">S2_009_000_R2_76</strain>
    </source>
</reference>
<protein>
    <submittedName>
        <fullName evidence="2">Uncharacterized protein</fullName>
    </submittedName>
</protein>
<dbReference type="AlphaFoldDB" id="A0A2W5EAQ7"/>
<accession>A0A2W5EAQ7</accession>
<organism evidence="2 3">
    <name type="scientific">Pseudopedobacter saltans</name>
    <dbReference type="NCBI Taxonomy" id="151895"/>
    <lineage>
        <taxon>Bacteria</taxon>
        <taxon>Pseudomonadati</taxon>
        <taxon>Bacteroidota</taxon>
        <taxon>Sphingobacteriia</taxon>
        <taxon>Sphingobacteriales</taxon>
        <taxon>Sphingobacteriaceae</taxon>
        <taxon>Pseudopedobacter</taxon>
    </lineage>
</organism>
<feature type="non-terminal residue" evidence="2">
    <location>
        <position position="114"/>
    </location>
</feature>
<evidence type="ECO:0000313" key="2">
    <source>
        <dbReference type="EMBL" id="PZP41091.1"/>
    </source>
</evidence>